<proteinExistence type="predicted"/>
<dbReference type="RefSeq" id="WP_226187120.1">
    <property type="nucleotide sequence ID" value="NZ_JAJADQ010000007.1"/>
</dbReference>
<organism evidence="1 2">
    <name type="scientific">Hymenobacter nitidus</name>
    <dbReference type="NCBI Taxonomy" id="2880929"/>
    <lineage>
        <taxon>Bacteria</taxon>
        <taxon>Pseudomonadati</taxon>
        <taxon>Bacteroidota</taxon>
        <taxon>Cytophagia</taxon>
        <taxon>Cytophagales</taxon>
        <taxon>Hymenobacteraceae</taxon>
        <taxon>Hymenobacter</taxon>
    </lineage>
</organism>
<sequence>MKFIPAMTMAALGLLAGACGTDSPGNTAATPPKAARNSGKVANGLAATDACTTRLREFLRWYLATTDYENPDPNRLGFTFKIPVNAQTDSAVAASIAPDQVSPTNYMQVDWPSVDNYLATLEKSGYFSRSYLQEKRASIERRGKAFDASHLEDGEPEGFEADEIFWMMELYAPADIALLSAYRSAQLKPGAVAYRLPAEGDPNFQFLLYTKKEQGRCVIDSVAHLRDGRPESIRRQVL</sequence>
<evidence type="ECO:0000313" key="1">
    <source>
        <dbReference type="EMBL" id="MCB2378890.1"/>
    </source>
</evidence>
<reference evidence="1" key="1">
    <citation type="submission" date="2021-10" db="EMBL/GenBank/DDBJ databases">
        <authorList>
            <person name="Dean J.D."/>
            <person name="Kim M.K."/>
            <person name="Newey C.N."/>
            <person name="Stoker T.S."/>
            <person name="Thompson D.W."/>
            <person name="Grose J.H."/>
        </authorList>
    </citation>
    <scope>NUCLEOTIDE SEQUENCE</scope>
    <source>
        <strain evidence="1">BT635</strain>
    </source>
</reference>
<accession>A0ABS8AI40</accession>
<protein>
    <recommendedName>
        <fullName evidence="3">Lipoprotein</fullName>
    </recommendedName>
</protein>
<dbReference type="Proteomes" id="UP001165297">
    <property type="component" value="Unassembled WGS sequence"/>
</dbReference>
<name>A0ABS8AI40_9BACT</name>
<evidence type="ECO:0000313" key="2">
    <source>
        <dbReference type="Proteomes" id="UP001165297"/>
    </source>
</evidence>
<gene>
    <name evidence="1" type="ORF">LGH70_14910</name>
</gene>
<comment type="caution">
    <text evidence="1">The sequence shown here is derived from an EMBL/GenBank/DDBJ whole genome shotgun (WGS) entry which is preliminary data.</text>
</comment>
<keyword evidence="2" id="KW-1185">Reference proteome</keyword>
<dbReference type="EMBL" id="JAJADQ010000007">
    <property type="protein sequence ID" value="MCB2378890.1"/>
    <property type="molecule type" value="Genomic_DNA"/>
</dbReference>
<dbReference type="PROSITE" id="PS51257">
    <property type="entry name" value="PROKAR_LIPOPROTEIN"/>
    <property type="match status" value="1"/>
</dbReference>
<evidence type="ECO:0008006" key="3">
    <source>
        <dbReference type="Google" id="ProtNLM"/>
    </source>
</evidence>